<keyword evidence="2" id="KW-1185">Reference proteome</keyword>
<dbReference type="EMBL" id="JAYMYJ010000142">
    <property type="protein sequence ID" value="MEB4592669.1"/>
    <property type="molecule type" value="Genomic_DNA"/>
</dbReference>
<reference evidence="2" key="1">
    <citation type="submission" date="2023-07" db="EMBL/GenBank/DDBJ databases">
        <title>The carbon used by Thiothrix.</title>
        <authorList>
            <person name="Chen L."/>
        </authorList>
    </citation>
    <scope>NUCLEOTIDE SEQUENCE [LARGE SCALE GENOMIC DNA]</scope>
</reference>
<proteinExistence type="predicted"/>
<dbReference type="SUPFAM" id="SSF111069">
    <property type="entry name" value="Hypothetical protein yfbM"/>
    <property type="match status" value="1"/>
</dbReference>
<protein>
    <submittedName>
        <fullName evidence="1">YfbM family protein</fullName>
    </submittedName>
</protein>
<dbReference type="Gene3D" id="3.40.1760.10">
    <property type="entry name" value="YfbM-like super family"/>
    <property type="match status" value="1"/>
</dbReference>
<evidence type="ECO:0000313" key="2">
    <source>
        <dbReference type="Proteomes" id="UP001308005"/>
    </source>
</evidence>
<dbReference type="RefSeq" id="WP_324697087.1">
    <property type="nucleotide sequence ID" value="NZ_JAYMYJ010000142.1"/>
</dbReference>
<accession>A0ABU6D2T4</accession>
<sequence length="187" mass="20838">MDVHLHLAAISDSNIEQLIKNPTLIWTVVFPSQGNASGSVGKQAVARKTLHPEPIYLRESLGEYWHGIHYLMCGEGWNGAFPTSFLLDGGSYVGDVDLGYGPARIFGSCETRKIAQDISHHTSAELMKRFDPLQMLDDDIYPERLWDEDKGALNACLERFAAMQHFLRHAAENGMGLTLYLTKASET</sequence>
<dbReference type="InterPro" id="IPR015068">
    <property type="entry name" value="DUF1877"/>
</dbReference>
<dbReference type="Proteomes" id="UP001308005">
    <property type="component" value="Unassembled WGS sequence"/>
</dbReference>
<name>A0ABU6D2T4_9GAMM</name>
<comment type="caution">
    <text evidence="1">The sequence shown here is derived from an EMBL/GenBank/DDBJ whole genome shotgun (WGS) entry which is preliminary data.</text>
</comment>
<organism evidence="1 2">
    <name type="scientific">Candidatus Thiothrix phosphatis</name>
    <dbReference type="NCBI Taxonomy" id="3112415"/>
    <lineage>
        <taxon>Bacteria</taxon>
        <taxon>Pseudomonadati</taxon>
        <taxon>Pseudomonadota</taxon>
        <taxon>Gammaproteobacteria</taxon>
        <taxon>Thiotrichales</taxon>
        <taxon>Thiotrichaceae</taxon>
        <taxon>Thiothrix</taxon>
    </lineage>
</organism>
<dbReference type="Pfam" id="PF08974">
    <property type="entry name" value="DUF1877"/>
    <property type="match status" value="1"/>
</dbReference>
<evidence type="ECO:0000313" key="1">
    <source>
        <dbReference type="EMBL" id="MEB4592669.1"/>
    </source>
</evidence>
<dbReference type="InterPro" id="IPR035944">
    <property type="entry name" value="YfbM-like_sf"/>
</dbReference>
<gene>
    <name evidence="1" type="ORF">VSS37_16925</name>
</gene>